<protein>
    <recommendedName>
        <fullName evidence="5 6">Large ribosomal subunit protein uL10</fullName>
    </recommendedName>
</protein>
<keyword evidence="6" id="KW-0699">rRNA-binding</keyword>
<dbReference type="Proteomes" id="UP000604381">
    <property type="component" value="Unassembled WGS sequence"/>
</dbReference>
<evidence type="ECO:0000256" key="5">
    <source>
        <dbReference type="ARBA" id="ARBA00035202"/>
    </source>
</evidence>
<dbReference type="HAMAP" id="MF_00362">
    <property type="entry name" value="Ribosomal_uL10"/>
    <property type="match status" value="1"/>
</dbReference>
<comment type="subunit">
    <text evidence="6">Part of the ribosomal stalk of the 50S ribosomal subunit. The N-terminus interacts with L11 and the large rRNA to form the base of the stalk. The C-terminus forms an elongated spine to which L12 dimers bind in a sequential fashion forming a multimeric L10(L12)X complex.</text>
</comment>
<comment type="function">
    <text evidence="1 6">Forms part of the ribosomal stalk, playing a central role in the interaction of the ribosome with GTP-bound translation factors.</text>
</comment>
<dbReference type="Gene3D" id="6.10.250.290">
    <property type="match status" value="1"/>
</dbReference>
<name>A0A930UCX4_9GAMM</name>
<dbReference type="InterPro" id="IPR001790">
    <property type="entry name" value="Ribosomal_uL10"/>
</dbReference>
<dbReference type="AlphaFoldDB" id="A0A930UCX4"/>
<evidence type="ECO:0000256" key="4">
    <source>
        <dbReference type="ARBA" id="ARBA00023274"/>
    </source>
</evidence>
<dbReference type="InterPro" id="IPR022973">
    <property type="entry name" value="Ribosomal_uL10_bac"/>
</dbReference>
<comment type="similarity">
    <text evidence="2 6">Belongs to the universal ribosomal protein uL10 family.</text>
</comment>
<evidence type="ECO:0000313" key="7">
    <source>
        <dbReference type="EMBL" id="MBF2735615.1"/>
    </source>
</evidence>
<dbReference type="InterPro" id="IPR047865">
    <property type="entry name" value="Ribosomal_uL10_bac_type"/>
</dbReference>
<evidence type="ECO:0000256" key="6">
    <source>
        <dbReference type="HAMAP-Rule" id="MF_00362"/>
    </source>
</evidence>
<dbReference type="PANTHER" id="PTHR11560">
    <property type="entry name" value="39S RIBOSOMAL PROTEIN L10, MITOCHONDRIAL"/>
    <property type="match status" value="1"/>
</dbReference>
<dbReference type="InterPro" id="IPR043141">
    <property type="entry name" value="Ribosomal_uL10-like_sf"/>
</dbReference>
<dbReference type="Pfam" id="PF00466">
    <property type="entry name" value="Ribosomal_L10"/>
    <property type="match status" value="1"/>
</dbReference>
<dbReference type="GO" id="GO:0006412">
    <property type="term" value="P:translation"/>
    <property type="evidence" value="ECO:0007669"/>
    <property type="project" value="UniProtKB-UniRule"/>
</dbReference>
<evidence type="ECO:0000256" key="2">
    <source>
        <dbReference type="ARBA" id="ARBA00008889"/>
    </source>
</evidence>
<reference evidence="7" key="1">
    <citation type="submission" date="2020-10" db="EMBL/GenBank/DDBJ databases">
        <title>An improved Amphimedon queenslandica hologenome assembly reveals how three proteobacterial symbionts can extend the metabolic phenotypic of their marine sponge host.</title>
        <authorList>
            <person name="Degnan B."/>
            <person name="Degnan S."/>
            <person name="Xiang X."/>
        </authorList>
    </citation>
    <scope>NUCLEOTIDE SEQUENCE</scope>
    <source>
        <strain evidence="7">AqS2</strain>
    </source>
</reference>
<dbReference type="NCBIfam" id="NF000955">
    <property type="entry name" value="PRK00099.1-1"/>
    <property type="match status" value="1"/>
</dbReference>
<dbReference type="Gene3D" id="3.30.70.1730">
    <property type="match status" value="1"/>
</dbReference>
<keyword evidence="8" id="KW-1185">Reference proteome</keyword>
<keyword evidence="6" id="KW-0694">RNA-binding</keyword>
<dbReference type="CDD" id="cd05797">
    <property type="entry name" value="Ribosomal_L10"/>
    <property type="match status" value="1"/>
</dbReference>
<organism evidence="7 8">
    <name type="scientific">Candidatus Amphirhobacter heronislandensis</name>
    <dbReference type="NCBI Taxonomy" id="1732024"/>
    <lineage>
        <taxon>Bacteria</taxon>
        <taxon>Pseudomonadati</taxon>
        <taxon>Pseudomonadota</taxon>
        <taxon>Gammaproteobacteria</taxon>
        <taxon>Candidatus Tethybacterales</taxon>
        <taxon>Candidatus Tethybacteraceae</taxon>
        <taxon>Candidatus Amphirhobacter</taxon>
    </lineage>
</organism>
<evidence type="ECO:0000313" key="8">
    <source>
        <dbReference type="Proteomes" id="UP000604381"/>
    </source>
</evidence>
<evidence type="ECO:0000256" key="3">
    <source>
        <dbReference type="ARBA" id="ARBA00022980"/>
    </source>
</evidence>
<gene>
    <name evidence="6 7" type="primary">rplJ</name>
    <name evidence="7" type="ORF">ISN26_06015</name>
</gene>
<proteinExistence type="inferred from homology"/>
<keyword evidence="4 6" id="KW-0687">Ribonucleoprotein</keyword>
<accession>A0A930UCX4</accession>
<sequence length="183" mass="18894">MSAPAAAERMSVQRRRKVGMAELFAADCGAAEGVFVAAYAGLSVADMMALRRSARAADCRVRVVKNTVAKRVLAADERFAALASSLQGPLLYGTGASAPAVAKMLRDFAKENDSLKLVAGAVDGGVLDVAQVEKFASLPSRDELRGILAATLNAPIAKLARTLADAPGRLARAVAAVRDGKAA</sequence>
<dbReference type="SUPFAM" id="SSF160369">
    <property type="entry name" value="Ribosomal protein L10-like"/>
    <property type="match status" value="1"/>
</dbReference>
<dbReference type="GO" id="GO:0070180">
    <property type="term" value="F:large ribosomal subunit rRNA binding"/>
    <property type="evidence" value="ECO:0007669"/>
    <property type="project" value="UniProtKB-UniRule"/>
</dbReference>
<keyword evidence="3 6" id="KW-0689">Ribosomal protein</keyword>
<dbReference type="GO" id="GO:1990904">
    <property type="term" value="C:ribonucleoprotein complex"/>
    <property type="evidence" value="ECO:0007669"/>
    <property type="project" value="UniProtKB-KW"/>
</dbReference>
<comment type="caution">
    <text evidence="7">The sequence shown here is derived from an EMBL/GenBank/DDBJ whole genome shotgun (WGS) entry which is preliminary data.</text>
</comment>
<evidence type="ECO:0000256" key="1">
    <source>
        <dbReference type="ARBA" id="ARBA00002633"/>
    </source>
</evidence>
<dbReference type="GO" id="GO:0005840">
    <property type="term" value="C:ribosome"/>
    <property type="evidence" value="ECO:0007669"/>
    <property type="project" value="UniProtKB-KW"/>
</dbReference>
<dbReference type="EMBL" id="JADHEI010000044">
    <property type="protein sequence ID" value="MBF2735615.1"/>
    <property type="molecule type" value="Genomic_DNA"/>
</dbReference>